<evidence type="ECO:0000256" key="4">
    <source>
        <dbReference type="ARBA" id="ARBA00023002"/>
    </source>
</evidence>
<dbReference type="InterPro" id="IPR047109">
    <property type="entry name" value="CAD-like"/>
</dbReference>
<keyword evidence="8" id="KW-1185">Reference proteome</keyword>
<dbReference type="PANTHER" id="PTHR42683">
    <property type="entry name" value="ALDEHYDE REDUCTASE"/>
    <property type="match status" value="1"/>
</dbReference>
<dbReference type="SMART" id="SM00829">
    <property type="entry name" value="PKS_ER"/>
    <property type="match status" value="1"/>
</dbReference>
<evidence type="ECO:0000256" key="2">
    <source>
        <dbReference type="ARBA" id="ARBA00022723"/>
    </source>
</evidence>
<comment type="similarity">
    <text evidence="5">Belongs to the zinc-containing alcohol dehydrogenase family.</text>
</comment>
<dbReference type="InterPro" id="IPR011032">
    <property type="entry name" value="GroES-like_sf"/>
</dbReference>
<dbReference type="OMA" id="FGHIYPL"/>
<gene>
    <name evidence="7" type="ORF">GLAREA_03590</name>
</gene>
<dbReference type="KEGG" id="glz:GLAREA_03590"/>
<evidence type="ECO:0000259" key="6">
    <source>
        <dbReference type="SMART" id="SM00829"/>
    </source>
</evidence>
<dbReference type="Pfam" id="PF00107">
    <property type="entry name" value="ADH_zinc_N"/>
    <property type="match status" value="1"/>
</dbReference>
<keyword evidence="3 5" id="KW-0862">Zinc</keyword>
<evidence type="ECO:0000256" key="3">
    <source>
        <dbReference type="ARBA" id="ARBA00022833"/>
    </source>
</evidence>
<accession>S3DW53</accession>
<sequence length="332" mass="35955">MAIEFTVFKGSSSGEITEAKTTLPELLSNQVLLEHTHSGVCGTDAHYVHTDMVLGHEGVGVARAIGSAVKGFKIGDRIGFGYVKGSCGECEQCKAGYGWHCEVDRHAFGMNDLDQGSFATHSVWPTNRLVKLPDAIASADAGPFMCAGQTVFVPLWRNKVKKGDRVGVIGIGGLGHLAIQFAAAWGCEVVVFSSSDSKKEEALGFGAKEFWNTNKMTGDGVGKLNHLIVTTSKIPDWSIYANLMAPFGHIYPLTIQFGTRFTFPYEVLVLKELSITGSCSSSMEEIRAMLDFVVTHNIRPTIVKFPMSVDGISDALKKLDAGEIRYRAVLEV</sequence>
<dbReference type="OrthoDB" id="1879366at2759"/>
<dbReference type="GeneID" id="19462645"/>
<dbReference type="RefSeq" id="XP_008082034.1">
    <property type="nucleotide sequence ID" value="XM_008083843.1"/>
</dbReference>
<evidence type="ECO:0000313" key="7">
    <source>
        <dbReference type="EMBL" id="EPE30623.1"/>
    </source>
</evidence>
<dbReference type="GO" id="GO:0008270">
    <property type="term" value="F:zinc ion binding"/>
    <property type="evidence" value="ECO:0007669"/>
    <property type="project" value="InterPro"/>
</dbReference>
<dbReference type="Gene3D" id="3.40.50.720">
    <property type="entry name" value="NAD(P)-binding Rossmann-like Domain"/>
    <property type="match status" value="1"/>
</dbReference>
<dbReference type="PROSITE" id="PS00059">
    <property type="entry name" value="ADH_ZINC"/>
    <property type="match status" value="1"/>
</dbReference>
<evidence type="ECO:0000256" key="5">
    <source>
        <dbReference type="RuleBase" id="RU361277"/>
    </source>
</evidence>
<evidence type="ECO:0000256" key="1">
    <source>
        <dbReference type="ARBA" id="ARBA00001947"/>
    </source>
</evidence>
<comment type="cofactor">
    <cofactor evidence="1 5">
        <name>Zn(2+)</name>
        <dbReference type="ChEBI" id="CHEBI:29105"/>
    </cofactor>
</comment>
<name>S3DW53_GLAL2</name>
<feature type="domain" description="Enoyl reductase (ER)" evidence="6">
    <location>
        <begin position="10"/>
        <end position="330"/>
    </location>
</feature>
<reference evidence="7 8" key="1">
    <citation type="journal article" date="2013" name="BMC Genomics">
        <title>Genomics-driven discovery of the pneumocandin biosynthetic gene cluster in the fungus Glarea lozoyensis.</title>
        <authorList>
            <person name="Chen L."/>
            <person name="Yue Q."/>
            <person name="Zhang X."/>
            <person name="Xiang M."/>
            <person name="Wang C."/>
            <person name="Li S."/>
            <person name="Che Y."/>
            <person name="Ortiz-Lopez F.J."/>
            <person name="Bills G.F."/>
            <person name="Liu X."/>
            <person name="An Z."/>
        </authorList>
    </citation>
    <scope>NUCLEOTIDE SEQUENCE [LARGE SCALE GENOMIC DNA]</scope>
    <source>
        <strain evidence="8">ATCC 20868 / MF5171</strain>
    </source>
</reference>
<organism evidence="7 8">
    <name type="scientific">Glarea lozoyensis (strain ATCC 20868 / MF5171)</name>
    <dbReference type="NCBI Taxonomy" id="1116229"/>
    <lineage>
        <taxon>Eukaryota</taxon>
        <taxon>Fungi</taxon>
        <taxon>Dikarya</taxon>
        <taxon>Ascomycota</taxon>
        <taxon>Pezizomycotina</taxon>
        <taxon>Leotiomycetes</taxon>
        <taxon>Helotiales</taxon>
        <taxon>Helotiaceae</taxon>
        <taxon>Glarea</taxon>
    </lineage>
</organism>
<protein>
    <submittedName>
        <fullName evidence="7">GroES-like protein</fullName>
    </submittedName>
</protein>
<evidence type="ECO:0000313" key="8">
    <source>
        <dbReference type="Proteomes" id="UP000016922"/>
    </source>
</evidence>
<dbReference type="STRING" id="1116229.S3DW53"/>
<dbReference type="InterPro" id="IPR020843">
    <property type="entry name" value="ER"/>
</dbReference>
<dbReference type="SUPFAM" id="SSF51735">
    <property type="entry name" value="NAD(P)-binding Rossmann-fold domains"/>
    <property type="match status" value="1"/>
</dbReference>
<dbReference type="HOGENOM" id="CLU_026673_20_2_1"/>
<dbReference type="InterPro" id="IPR013154">
    <property type="entry name" value="ADH-like_N"/>
</dbReference>
<dbReference type="FunFam" id="3.40.50.720:FF:000022">
    <property type="entry name" value="Cinnamyl alcohol dehydrogenase"/>
    <property type="match status" value="1"/>
</dbReference>
<dbReference type="InterPro" id="IPR036291">
    <property type="entry name" value="NAD(P)-bd_dom_sf"/>
</dbReference>
<dbReference type="PROSITE" id="PS00065">
    <property type="entry name" value="D_2_HYDROXYACID_DH_1"/>
    <property type="match status" value="1"/>
</dbReference>
<dbReference type="Gene3D" id="3.90.180.10">
    <property type="entry name" value="Medium-chain alcohol dehydrogenases, catalytic domain"/>
    <property type="match status" value="1"/>
</dbReference>
<dbReference type="GO" id="GO:0016616">
    <property type="term" value="F:oxidoreductase activity, acting on the CH-OH group of donors, NAD or NADP as acceptor"/>
    <property type="evidence" value="ECO:0007669"/>
    <property type="project" value="InterPro"/>
</dbReference>
<dbReference type="AlphaFoldDB" id="S3DW53"/>
<keyword evidence="4" id="KW-0560">Oxidoreductase</keyword>
<dbReference type="InterPro" id="IPR013149">
    <property type="entry name" value="ADH-like_C"/>
</dbReference>
<dbReference type="Pfam" id="PF08240">
    <property type="entry name" value="ADH_N"/>
    <property type="match status" value="1"/>
</dbReference>
<dbReference type="Proteomes" id="UP000016922">
    <property type="component" value="Unassembled WGS sequence"/>
</dbReference>
<dbReference type="EMBL" id="KE145363">
    <property type="protein sequence ID" value="EPE30623.1"/>
    <property type="molecule type" value="Genomic_DNA"/>
</dbReference>
<proteinExistence type="inferred from homology"/>
<dbReference type="SUPFAM" id="SSF50129">
    <property type="entry name" value="GroES-like"/>
    <property type="match status" value="1"/>
</dbReference>
<dbReference type="CDD" id="cd05283">
    <property type="entry name" value="CAD1"/>
    <property type="match status" value="1"/>
</dbReference>
<dbReference type="InterPro" id="IPR029752">
    <property type="entry name" value="D-isomer_DH_CS1"/>
</dbReference>
<dbReference type="eggNOG" id="KOG0023">
    <property type="taxonomic scope" value="Eukaryota"/>
</dbReference>
<keyword evidence="2 5" id="KW-0479">Metal-binding</keyword>
<dbReference type="InterPro" id="IPR002328">
    <property type="entry name" value="ADH_Zn_CS"/>
</dbReference>